<protein>
    <submittedName>
        <fullName evidence="3">Uncharacterized protein</fullName>
    </submittedName>
</protein>
<dbReference type="Proteomes" id="UP001331515">
    <property type="component" value="Unassembled WGS sequence"/>
</dbReference>
<evidence type="ECO:0000313" key="2">
    <source>
        <dbReference type="EMBL" id="KAK5911694.1"/>
    </source>
</evidence>
<reference evidence="3 4" key="1">
    <citation type="journal article" date="2023" name="Mol. Biol. Evol.">
        <title>Genomics of Secondarily Temperate Adaptation in the Only Non-Antarctic Icefish.</title>
        <authorList>
            <person name="Rivera-Colon A.G."/>
            <person name="Rayamajhi N."/>
            <person name="Minhas B.F."/>
            <person name="Madrigal G."/>
            <person name="Bilyk K.T."/>
            <person name="Yoon V."/>
            <person name="Hune M."/>
            <person name="Gregory S."/>
            <person name="Cheng C.H.C."/>
            <person name="Catchen J.M."/>
        </authorList>
    </citation>
    <scope>NUCLEOTIDE SEQUENCE [LARGE SCALE GENOMIC DNA]</scope>
    <source>
        <tissue evidence="3">White muscle</tissue>
    </source>
</reference>
<comment type="caution">
    <text evidence="3">The sequence shown here is derived from an EMBL/GenBank/DDBJ whole genome shotgun (WGS) entry which is preliminary data.</text>
</comment>
<dbReference type="EMBL" id="JAURVH010001528">
    <property type="protein sequence ID" value="KAK5911765.1"/>
    <property type="molecule type" value="Genomic_DNA"/>
</dbReference>
<feature type="compositionally biased region" description="Polar residues" evidence="1">
    <location>
        <begin position="1"/>
        <end position="12"/>
    </location>
</feature>
<feature type="region of interest" description="Disordered" evidence="1">
    <location>
        <begin position="1"/>
        <end position="27"/>
    </location>
</feature>
<sequence length="87" mass="9309">MCTSALNSTVSPTPRRRLAPHSPSEQYFGAISPHAPPSLVGEEAHEVNPGIKVGASHFEKFKASARSVKSLLVAERELEVLISWAGS</sequence>
<organism evidence="3 4">
    <name type="scientific">Champsocephalus gunnari</name>
    <name type="common">Mackerel icefish</name>
    <dbReference type="NCBI Taxonomy" id="52237"/>
    <lineage>
        <taxon>Eukaryota</taxon>
        <taxon>Metazoa</taxon>
        <taxon>Chordata</taxon>
        <taxon>Craniata</taxon>
        <taxon>Vertebrata</taxon>
        <taxon>Euteleostomi</taxon>
        <taxon>Actinopterygii</taxon>
        <taxon>Neopterygii</taxon>
        <taxon>Teleostei</taxon>
        <taxon>Neoteleostei</taxon>
        <taxon>Acanthomorphata</taxon>
        <taxon>Eupercaria</taxon>
        <taxon>Perciformes</taxon>
        <taxon>Notothenioidei</taxon>
        <taxon>Channichthyidae</taxon>
        <taxon>Champsocephalus</taxon>
    </lineage>
</organism>
<keyword evidence="4" id="KW-1185">Reference proteome</keyword>
<evidence type="ECO:0000313" key="4">
    <source>
        <dbReference type="Proteomes" id="UP001331515"/>
    </source>
</evidence>
<name>A0AAN8CWH1_CHAGU</name>
<proteinExistence type="predicted"/>
<dbReference type="EMBL" id="JAURVH010001528">
    <property type="protein sequence ID" value="KAK5911694.1"/>
    <property type="molecule type" value="Genomic_DNA"/>
</dbReference>
<evidence type="ECO:0000313" key="3">
    <source>
        <dbReference type="EMBL" id="KAK5911765.1"/>
    </source>
</evidence>
<evidence type="ECO:0000256" key="1">
    <source>
        <dbReference type="SAM" id="MobiDB-lite"/>
    </source>
</evidence>
<dbReference type="AlphaFoldDB" id="A0AAN8CWH1"/>
<gene>
    <name evidence="2" type="ORF">CgunFtcFv8_005846</name>
    <name evidence="3" type="ORF">CgunFtcFv8_005911</name>
</gene>
<accession>A0AAN8CWH1</accession>